<organism evidence="3 4">
    <name type="scientific">Orbilia javanica</name>
    <dbReference type="NCBI Taxonomy" id="47235"/>
    <lineage>
        <taxon>Eukaryota</taxon>
        <taxon>Fungi</taxon>
        <taxon>Dikarya</taxon>
        <taxon>Ascomycota</taxon>
        <taxon>Pezizomycotina</taxon>
        <taxon>Orbiliomycetes</taxon>
        <taxon>Orbiliales</taxon>
        <taxon>Orbiliaceae</taxon>
        <taxon>Orbilia</taxon>
    </lineage>
</organism>
<feature type="chain" id="PRO_5043050199" evidence="2">
    <location>
        <begin position="20"/>
        <end position="95"/>
    </location>
</feature>
<reference evidence="3 4" key="1">
    <citation type="submission" date="2019-10" db="EMBL/GenBank/DDBJ databases">
        <authorList>
            <person name="Palmer J.M."/>
        </authorList>
    </citation>
    <scope>NUCLEOTIDE SEQUENCE [LARGE SCALE GENOMIC DNA]</scope>
    <source>
        <strain evidence="3 4">TWF718</strain>
    </source>
</reference>
<dbReference type="AlphaFoldDB" id="A0AAN8RJ97"/>
<protein>
    <submittedName>
        <fullName evidence="3">Uncharacterized protein</fullName>
    </submittedName>
</protein>
<gene>
    <name evidence="3" type="ORF">TWF718_002985</name>
</gene>
<keyword evidence="2" id="KW-0732">Signal</keyword>
<dbReference type="EMBL" id="JAVHNR010000011">
    <property type="protein sequence ID" value="KAK6330785.1"/>
    <property type="molecule type" value="Genomic_DNA"/>
</dbReference>
<proteinExistence type="predicted"/>
<feature type="signal peptide" evidence="2">
    <location>
        <begin position="1"/>
        <end position="19"/>
    </location>
</feature>
<accession>A0AAN8RJ97</accession>
<evidence type="ECO:0000313" key="3">
    <source>
        <dbReference type="EMBL" id="KAK6330785.1"/>
    </source>
</evidence>
<evidence type="ECO:0000256" key="1">
    <source>
        <dbReference type="SAM" id="MobiDB-lite"/>
    </source>
</evidence>
<evidence type="ECO:0000313" key="4">
    <source>
        <dbReference type="Proteomes" id="UP001313282"/>
    </source>
</evidence>
<feature type="region of interest" description="Disordered" evidence="1">
    <location>
        <begin position="56"/>
        <end position="95"/>
    </location>
</feature>
<sequence>MQLSTILISVLASATFINAAPVNPNLNPENSDIVARADVSKIDTRSNIEALTAAKSALVSRSPTERRPIGHHHAVPSAERAKGKGKVPKQPEPQS</sequence>
<comment type="caution">
    <text evidence="3">The sequence shown here is derived from an EMBL/GenBank/DDBJ whole genome shotgun (WGS) entry which is preliminary data.</text>
</comment>
<evidence type="ECO:0000256" key="2">
    <source>
        <dbReference type="SAM" id="SignalP"/>
    </source>
</evidence>
<name>A0AAN8RJ97_9PEZI</name>
<keyword evidence="4" id="KW-1185">Reference proteome</keyword>
<dbReference type="Proteomes" id="UP001313282">
    <property type="component" value="Unassembled WGS sequence"/>
</dbReference>